<evidence type="ECO:0000256" key="4">
    <source>
        <dbReference type="ARBA" id="ARBA00022803"/>
    </source>
</evidence>
<protein>
    <submittedName>
        <fullName evidence="9">Tetratricopeptide repeat-containing protein</fullName>
    </submittedName>
</protein>
<gene>
    <name evidence="9" type="ORF">Cabys_858</name>
    <name evidence="10" type="ORF">Calab_2085</name>
</gene>
<feature type="coiled-coil region" evidence="7">
    <location>
        <begin position="310"/>
        <end position="337"/>
    </location>
</feature>
<name>H1XVD9_CALAY</name>
<dbReference type="RefSeq" id="WP_006928870.1">
    <property type="nucleotide sequence ID" value="NZ_CM001402.1"/>
</dbReference>
<evidence type="ECO:0000256" key="5">
    <source>
        <dbReference type="ARBA" id="ARBA00038253"/>
    </source>
</evidence>
<keyword evidence="2" id="KW-0963">Cytoplasm</keyword>
<evidence type="ECO:0000313" key="10">
    <source>
        <dbReference type="EMBL" id="EHO41697.1"/>
    </source>
</evidence>
<evidence type="ECO:0000313" key="12">
    <source>
        <dbReference type="Proteomes" id="UP000183868"/>
    </source>
</evidence>
<dbReference type="eggNOG" id="COG0457">
    <property type="taxonomic scope" value="Bacteria"/>
</dbReference>
<dbReference type="Pfam" id="PF13181">
    <property type="entry name" value="TPR_8"/>
    <property type="match status" value="1"/>
</dbReference>
<keyword evidence="4 6" id="KW-0802">TPR repeat</keyword>
<dbReference type="HOGENOM" id="CLU_612052_0_0_0"/>
<organism evidence="10 11">
    <name type="scientific">Caldithrix abyssi DSM 13497</name>
    <dbReference type="NCBI Taxonomy" id="880073"/>
    <lineage>
        <taxon>Bacteria</taxon>
        <taxon>Pseudomonadati</taxon>
        <taxon>Calditrichota</taxon>
        <taxon>Calditrichia</taxon>
        <taxon>Calditrichales</taxon>
        <taxon>Calditrichaceae</taxon>
        <taxon>Caldithrix</taxon>
    </lineage>
</organism>
<accession>H1XVD9</accession>
<proteinExistence type="inferred from homology"/>
<evidence type="ECO:0000313" key="9">
    <source>
        <dbReference type="EMBL" id="APF17609.1"/>
    </source>
</evidence>
<keyword evidence="3" id="KW-0677">Repeat</keyword>
<evidence type="ECO:0000256" key="3">
    <source>
        <dbReference type="ARBA" id="ARBA00022737"/>
    </source>
</evidence>
<keyword evidence="11" id="KW-1185">Reference proteome</keyword>
<keyword evidence="8" id="KW-1133">Transmembrane helix</keyword>
<dbReference type="Proteomes" id="UP000183868">
    <property type="component" value="Chromosome"/>
</dbReference>
<evidence type="ECO:0000256" key="8">
    <source>
        <dbReference type="SAM" id="Phobius"/>
    </source>
</evidence>
<keyword evidence="8" id="KW-0472">Membrane</keyword>
<sequence precursor="true">MRLMVLLIFSIFFIAIPFRAALQIDWEKVKDLQRPEELRVYLKALEDSVDTVPERAYRYLYRLEPLVNRFDLPELTLDFLFSKGHYFFVTGQYQKALNIFLSCATLASRSQRKKDYLRAMNNIAVVYARMDHYRESNNQYRQLIPLAIQSADQRRLMIIYLNMANNFLFLNLPDSAALYYAKALPLTQQGSFYRAALEVNLARLHVQLKNYSLAQELAWRSASYADSVGNIEMYLESLANIVSSYIGKKQWQKAERLAHQIETIAQERQLRLQLKDAYLTLAQIYREMGKYARALDYFQKYDVLKDSLYNESISQQINELKIKYDTEKKEKELAFKEAIIKRKDRENQVLTLGALVMLILLSAIIILYIKKRMAYNLLVQKGLQWSDCGLTARNKIAVNGAARQAINSKKEREIVRRIEEDFIGNKWFRESNLTIEKLSTRLAHLEH</sequence>
<evidence type="ECO:0000256" key="1">
    <source>
        <dbReference type="ARBA" id="ARBA00004496"/>
    </source>
</evidence>
<keyword evidence="7" id="KW-0175">Coiled coil</keyword>
<dbReference type="Gene3D" id="1.25.40.10">
    <property type="entry name" value="Tetratricopeptide repeat domain"/>
    <property type="match status" value="2"/>
</dbReference>
<dbReference type="PANTHER" id="PTHR46630:SF1">
    <property type="entry name" value="TETRATRICOPEPTIDE REPEAT PROTEIN 29"/>
    <property type="match status" value="1"/>
</dbReference>
<dbReference type="PANTHER" id="PTHR46630">
    <property type="entry name" value="TETRATRICOPEPTIDE REPEAT PROTEIN 29"/>
    <property type="match status" value="1"/>
</dbReference>
<dbReference type="PaxDb" id="880073-Calab_2085"/>
<dbReference type="STRING" id="880073.Cabys_858"/>
<comment type="subcellular location">
    <subcellularLocation>
        <location evidence="1">Cytoplasm</location>
    </subcellularLocation>
</comment>
<evidence type="ECO:0000256" key="2">
    <source>
        <dbReference type="ARBA" id="ARBA00022490"/>
    </source>
</evidence>
<keyword evidence="8" id="KW-0812">Transmembrane</keyword>
<evidence type="ECO:0000313" key="11">
    <source>
        <dbReference type="Proteomes" id="UP000004671"/>
    </source>
</evidence>
<dbReference type="InterPro" id="IPR011990">
    <property type="entry name" value="TPR-like_helical_dom_sf"/>
</dbReference>
<evidence type="ECO:0000256" key="7">
    <source>
        <dbReference type="SAM" id="Coils"/>
    </source>
</evidence>
<evidence type="ECO:0000256" key="6">
    <source>
        <dbReference type="PROSITE-ProRule" id="PRU00339"/>
    </source>
</evidence>
<dbReference type="SUPFAM" id="SSF48452">
    <property type="entry name" value="TPR-like"/>
    <property type="match status" value="2"/>
</dbReference>
<feature type="repeat" description="TPR" evidence="6">
    <location>
        <begin position="275"/>
        <end position="308"/>
    </location>
</feature>
<reference evidence="9 12" key="2">
    <citation type="submission" date="2016-11" db="EMBL/GenBank/DDBJ databases">
        <title>Genomic analysis of Caldithrix abyssi and proposal of a novel bacterial phylum Caldithrichaeota.</title>
        <authorList>
            <person name="Kublanov I."/>
            <person name="Sigalova O."/>
            <person name="Gavrilov S."/>
            <person name="Lebedinsky A."/>
            <person name="Ivanova N."/>
            <person name="Daum C."/>
            <person name="Reddy T."/>
            <person name="Klenk H.P."/>
            <person name="Goker M."/>
            <person name="Reva O."/>
            <person name="Miroshnichenko M."/>
            <person name="Kyprides N."/>
            <person name="Woyke T."/>
            <person name="Gelfand M."/>
        </authorList>
    </citation>
    <scope>NUCLEOTIDE SEQUENCE [LARGE SCALE GENOMIC DNA]</scope>
    <source>
        <strain evidence="9 12">LF13</strain>
    </source>
</reference>
<dbReference type="EMBL" id="CP018099">
    <property type="protein sequence ID" value="APF17609.1"/>
    <property type="molecule type" value="Genomic_DNA"/>
</dbReference>
<dbReference type="InParanoid" id="H1XVD9"/>
<dbReference type="EMBL" id="CM001402">
    <property type="protein sequence ID" value="EHO41697.1"/>
    <property type="molecule type" value="Genomic_DNA"/>
</dbReference>
<reference evidence="10 11" key="1">
    <citation type="submission" date="2011-09" db="EMBL/GenBank/DDBJ databases">
        <title>The permanent draft genome of Caldithrix abyssi DSM 13497.</title>
        <authorList>
            <consortium name="US DOE Joint Genome Institute (JGI-PGF)"/>
            <person name="Lucas S."/>
            <person name="Han J."/>
            <person name="Lapidus A."/>
            <person name="Bruce D."/>
            <person name="Goodwin L."/>
            <person name="Pitluck S."/>
            <person name="Peters L."/>
            <person name="Kyrpides N."/>
            <person name="Mavromatis K."/>
            <person name="Ivanova N."/>
            <person name="Mikhailova N."/>
            <person name="Chertkov O."/>
            <person name="Detter J.C."/>
            <person name="Tapia R."/>
            <person name="Han C."/>
            <person name="Land M."/>
            <person name="Hauser L."/>
            <person name="Markowitz V."/>
            <person name="Cheng J.-F."/>
            <person name="Hugenholtz P."/>
            <person name="Woyke T."/>
            <person name="Wu D."/>
            <person name="Spring S."/>
            <person name="Brambilla E."/>
            <person name="Klenk H.-P."/>
            <person name="Eisen J.A."/>
        </authorList>
    </citation>
    <scope>NUCLEOTIDE SEQUENCE [LARGE SCALE GENOMIC DNA]</scope>
    <source>
        <strain evidence="10 11">DSM 13497</strain>
    </source>
</reference>
<dbReference type="KEGG" id="caby:Cabys_858"/>
<feature type="transmembrane region" description="Helical" evidence="8">
    <location>
        <begin position="349"/>
        <end position="369"/>
    </location>
</feature>
<dbReference type="InterPro" id="IPR019734">
    <property type="entry name" value="TPR_rpt"/>
</dbReference>
<dbReference type="PROSITE" id="PS50005">
    <property type="entry name" value="TPR"/>
    <property type="match status" value="1"/>
</dbReference>
<comment type="similarity">
    <text evidence="5">Belongs to the Rap family.</text>
</comment>
<dbReference type="InterPro" id="IPR051476">
    <property type="entry name" value="Bac_ResReg_Asp_Phosphatase"/>
</dbReference>
<dbReference type="OrthoDB" id="1523128at2"/>
<dbReference type="Proteomes" id="UP000004671">
    <property type="component" value="Chromosome"/>
</dbReference>
<dbReference type="AlphaFoldDB" id="H1XVD9"/>
<dbReference type="GO" id="GO:0005737">
    <property type="term" value="C:cytoplasm"/>
    <property type="evidence" value="ECO:0007669"/>
    <property type="project" value="UniProtKB-SubCell"/>
</dbReference>